<evidence type="ECO:0000313" key="1">
    <source>
        <dbReference type="EMBL" id="KAI3375667.1"/>
    </source>
</evidence>
<comment type="caution">
    <text evidence="1">The sequence shown here is derived from an EMBL/GenBank/DDBJ whole genome shotgun (WGS) entry which is preliminary data.</text>
</comment>
<protein>
    <submittedName>
        <fullName evidence="1">Uncharacterized protein</fullName>
    </submittedName>
</protein>
<keyword evidence="2" id="KW-1185">Reference proteome</keyword>
<gene>
    <name evidence="1" type="ORF">L3Q82_003977</name>
</gene>
<dbReference type="Proteomes" id="UP000831701">
    <property type="component" value="Chromosome 2"/>
</dbReference>
<sequence>MKDGVCLIGFWFNHEHCCWTSNETTFQERDRCPQWKSWGELITGTSEGAFTYIMSYLMYIWVSGIPELGDVERPGEVITDVDDQEIEPADTSESLIIRDRDMAPMLCEAQVRCCICLDIFTDPVSIPCGHNFCIDCIEGFWDTKEKSECPLCKEKFRKRPELRINKGFAEIVEIFKRSLPPSPTKERPDIELPGSFGAGDVPCDICHGDKAMSVKSCLDCQTSYCELHLSAHLKDPAMQRHRLKDRATFPTRGLCRKHSKPLTMFCKRDQMPLCEKCAERDHKYHETVHMVKESKKVKVGKS</sequence>
<accession>A0ACB8X811</accession>
<reference evidence="1" key="1">
    <citation type="submission" date="2022-04" db="EMBL/GenBank/DDBJ databases">
        <title>Jade perch genome.</title>
        <authorList>
            <person name="Chao B."/>
        </authorList>
    </citation>
    <scope>NUCLEOTIDE SEQUENCE</scope>
    <source>
        <strain evidence="1">CB-2022</strain>
    </source>
</reference>
<evidence type="ECO:0000313" key="2">
    <source>
        <dbReference type="Proteomes" id="UP000831701"/>
    </source>
</evidence>
<dbReference type="EMBL" id="CM041532">
    <property type="protein sequence ID" value="KAI3375667.1"/>
    <property type="molecule type" value="Genomic_DNA"/>
</dbReference>
<proteinExistence type="predicted"/>
<name>A0ACB8X811_9TELE</name>
<organism evidence="1 2">
    <name type="scientific">Scortum barcoo</name>
    <name type="common">barcoo grunter</name>
    <dbReference type="NCBI Taxonomy" id="214431"/>
    <lineage>
        <taxon>Eukaryota</taxon>
        <taxon>Metazoa</taxon>
        <taxon>Chordata</taxon>
        <taxon>Craniata</taxon>
        <taxon>Vertebrata</taxon>
        <taxon>Euteleostomi</taxon>
        <taxon>Actinopterygii</taxon>
        <taxon>Neopterygii</taxon>
        <taxon>Teleostei</taxon>
        <taxon>Neoteleostei</taxon>
        <taxon>Acanthomorphata</taxon>
        <taxon>Eupercaria</taxon>
        <taxon>Centrarchiformes</taxon>
        <taxon>Terapontoidei</taxon>
        <taxon>Terapontidae</taxon>
        <taxon>Scortum</taxon>
    </lineage>
</organism>